<dbReference type="Proteomes" id="UP000027178">
    <property type="component" value="Unassembled WGS sequence"/>
</dbReference>
<comment type="caution">
    <text evidence="3">The sequence shown here is derived from an EMBL/GenBank/DDBJ whole genome shotgun (WGS) entry which is preliminary data.</text>
</comment>
<keyword evidence="4" id="KW-1185">Reference proteome</keyword>
<gene>
    <name evidence="3" type="ORF">KCH_42700</name>
</gene>
<evidence type="ECO:0000313" key="4">
    <source>
        <dbReference type="Proteomes" id="UP000027178"/>
    </source>
</evidence>
<reference evidence="3 4" key="1">
    <citation type="submission" date="2014-05" db="EMBL/GenBank/DDBJ databases">
        <title>Draft Genome Sequence of Kitasatospora cheerisanensis KCTC 2395.</title>
        <authorList>
            <person name="Nam D.H."/>
        </authorList>
    </citation>
    <scope>NUCLEOTIDE SEQUENCE [LARGE SCALE GENOMIC DNA]</scope>
    <source>
        <strain evidence="3 4">KCTC 2395</strain>
    </source>
</reference>
<name>A0A066YWW5_9ACTN</name>
<proteinExistence type="predicted"/>
<feature type="transmembrane region" description="Helical" evidence="2">
    <location>
        <begin position="84"/>
        <end position="106"/>
    </location>
</feature>
<feature type="region of interest" description="Disordered" evidence="1">
    <location>
        <begin position="1"/>
        <end position="56"/>
    </location>
</feature>
<keyword evidence="2" id="KW-0472">Membrane</keyword>
<organism evidence="3 4">
    <name type="scientific">Kitasatospora cheerisanensis KCTC 2395</name>
    <dbReference type="NCBI Taxonomy" id="1348663"/>
    <lineage>
        <taxon>Bacteria</taxon>
        <taxon>Bacillati</taxon>
        <taxon>Actinomycetota</taxon>
        <taxon>Actinomycetes</taxon>
        <taxon>Kitasatosporales</taxon>
        <taxon>Streptomycetaceae</taxon>
        <taxon>Kitasatospora</taxon>
    </lineage>
</organism>
<protein>
    <submittedName>
        <fullName evidence="3">Uncharacterized protein</fullName>
    </submittedName>
</protein>
<dbReference type="AlphaFoldDB" id="A0A066YWW5"/>
<keyword evidence="2" id="KW-1133">Transmembrane helix</keyword>
<sequence>MFRSEGRGDNNPYSWGDRPSARRNGGRRFPVAPTLNAMGENAQASERPGYRDVTGPDGVRVEMTVRGLGKVDFGPGGLASGDPAGAVAGAVLYLLVAVGVFVAFLVRTGRGRRRYGITVTVHTPRPHRFARGFDTLDELRDYQAWLVEEIRERGTAAVPRRDDSAGREKA</sequence>
<dbReference type="EMBL" id="JNBY01000093">
    <property type="protein sequence ID" value="KDN84479.1"/>
    <property type="molecule type" value="Genomic_DNA"/>
</dbReference>
<evidence type="ECO:0000256" key="2">
    <source>
        <dbReference type="SAM" id="Phobius"/>
    </source>
</evidence>
<dbReference type="PATRIC" id="fig|1348663.4.peg.4116"/>
<evidence type="ECO:0000256" key="1">
    <source>
        <dbReference type="SAM" id="MobiDB-lite"/>
    </source>
</evidence>
<accession>A0A066YWW5</accession>
<keyword evidence="2" id="KW-0812">Transmembrane</keyword>
<dbReference type="HOGENOM" id="CLU_1568665_0_0_11"/>
<evidence type="ECO:0000313" key="3">
    <source>
        <dbReference type="EMBL" id="KDN84479.1"/>
    </source>
</evidence>